<evidence type="ECO:0000313" key="2">
    <source>
        <dbReference type="EMBL" id="MFD2695541.1"/>
    </source>
</evidence>
<gene>
    <name evidence="2" type="ORF">ACFSUE_18230</name>
</gene>
<accession>A0ABW5S700</accession>
<dbReference type="Proteomes" id="UP001597399">
    <property type="component" value="Unassembled WGS sequence"/>
</dbReference>
<evidence type="ECO:0008006" key="4">
    <source>
        <dbReference type="Google" id="ProtNLM"/>
    </source>
</evidence>
<feature type="transmembrane region" description="Helical" evidence="1">
    <location>
        <begin position="69"/>
        <end position="95"/>
    </location>
</feature>
<dbReference type="RefSeq" id="WP_253060613.1">
    <property type="nucleotide sequence ID" value="NZ_JAMXWM010000006.1"/>
</dbReference>
<dbReference type="EMBL" id="JBHUMQ010000049">
    <property type="protein sequence ID" value="MFD2695541.1"/>
    <property type="molecule type" value="Genomic_DNA"/>
</dbReference>
<proteinExistence type="predicted"/>
<keyword evidence="3" id="KW-1185">Reference proteome</keyword>
<sequence>MEVIKNSICLLFIILTIIQLVGLIYVHLGKFKSRLTLVITHVDLTKVEPTRFLKLKIYATIEVLINMTLYVLFIIGNADIRFFIGILFIALPYAFEKLFGTFQSKYKESGSAIDSYR</sequence>
<evidence type="ECO:0000313" key="3">
    <source>
        <dbReference type="Proteomes" id="UP001597399"/>
    </source>
</evidence>
<keyword evidence="1" id="KW-1133">Transmembrane helix</keyword>
<reference evidence="3" key="1">
    <citation type="journal article" date="2019" name="Int. J. Syst. Evol. Microbiol.">
        <title>The Global Catalogue of Microorganisms (GCM) 10K type strain sequencing project: providing services to taxonomists for standard genome sequencing and annotation.</title>
        <authorList>
            <consortium name="The Broad Institute Genomics Platform"/>
            <consortium name="The Broad Institute Genome Sequencing Center for Infectious Disease"/>
            <person name="Wu L."/>
            <person name="Ma J."/>
        </authorList>
    </citation>
    <scope>NUCLEOTIDE SEQUENCE [LARGE SCALE GENOMIC DNA]</scope>
    <source>
        <strain evidence="3">TISTR 2466</strain>
    </source>
</reference>
<keyword evidence="1" id="KW-0812">Transmembrane</keyword>
<name>A0ABW5S700_9BACL</name>
<feature type="transmembrane region" description="Helical" evidence="1">
    <location>
        <begin position="7"/>
        <end position="28"/>
    </location>
</feature>
<evidence type="ECO:0000256" key="1">
    <source>
        <dbReference type="SAM" id="Phobius"/>
    </source>
</evidence>
<protein>
    <recommendedName>
        <fullName evidence="4">Integral membrane protein</fullName>
    </recommendedName>
</protein>
<keyword evidence="1" id="KW-0472">Membrane</keyword>
<organism evidence="2 3">
    <name type="scientific">Sporolactobacillus shoreicorticis</name>
    <dbReference type="NCBI Taxonomy" id="1923877"/>
    <lineage>
        <taxon>Bacteria</taxon>
        <taxon>Bacillati</taxon>
        <taxon>Bacillota</taxon>
        <taxon>Bacilli</taxon>
        <taxon>Bacillales</taxon>
        <taxon>Sporolactobacillaceae</taxon>
        <taxon>Sporolactobacillus</taxon>
    </lineage>
</organism>
<comment type="caution">
    <text evidence="2">The sequence shown here is derived from an EMBL/GenBank/DDBJ whole genome shotgun (WGS) entry which is preliminary data.</text>
</comment>